<dbReference type="RefSeq" id="WP_144916399.1">
    <property type="nucleotide sequence ID" value="NZ_VLLI01000018.1"/>
</dbReference>
<keyword evidence="2" id="KW-1185">Reference proteome</keyword>
<dbReference type="PROSITE" id="PS51257">
    <property type="entry name" value="PROKAR_LIPOPROTEIN"/>
    <property type="match status" value="1"/>
</dbReference>
<sequence length="150" mass="16997">MKSIVLTTTLVIACLLSACEYKAKPDSPVAGTWQLLSHTEITKGSSVVTDYTQNLHMIKIINDSHFAFLIHNLKTPKDSSNNFDAGGGSYTIEGDKYTEHLDYYKDKNWEGKSFDFTITFKGDTLIQKGLEKVEKENINRVIIEKYVRVK</sequence>
<evidence type="ECO:0000313" key="2">
    <source>
        <dbReference type="Proteomes" id="UP000317010"/>
    </source>
</evidence>
<name>A0A562TMS2_9SPHI</name>
<protein>
    <recommendedName>
        <fullName evidence="3">Lipocalin-like protein</fullName>
    </recommendedName>
</protein>
<dbReference type="OrthoDB" id="1493972at2"/>
<reference evidence="1 2" key="1">
    <citation type="submission" date="2019-07" db="EMBL/GenBank/DDBJ databases">
        <title>Genomic Encyclopedia of Archaeal and Bacterial Type Strains, Phase II (KMG-II): from individual species to whole genera.</title>
        <authorList>
            <person name="Goeker M."/>
        </authorList>
    </citation>
    <scope>NUCLEOTIDE SEQUENCE [LARGE SCALE GENOMIC DNA]</scope>
    <source>
        <strain evidence="1 2">ATCC BAA-1854</strain>
    </source>
</reference>
<comment type="caution">
    <text evidence="1">The sequence shown here is derived from an EMBL/GenBank/DDBJ whole genome shotgun (WGS) entry which is preliminary data.</text>
</comment>
<evidence type="ECO:0008006" key="3">
    <source>
        <dbReference type="Google" id="ProtNLM"/>
    </source>
</evidence>
<dbReference type="EMBL" id="VLLI01000018">
    <property type="protein sequence ID" value="TWI94832.1"/>
    <property type="molecule type" value="Genomic_DNA"/>
</dbReference>
<organism evidence="1 2">
    <name type="scientific">Mucilaginibacter frigoritolerans</name>
    <dbReference type="NCBI Taxonomy" id="652788"/>
    <lineage>
        <taxon>Bacteria</taxon>
        <taxon>Pseudomonadati</taxon>
        <taxon>Bacteroidota</taxon>
        <taxon>Sphingobacteriia</taxon>
        <taxon>Sphingobacteriales</taxon>
        <taxon>Sphingobacteriaceae</taxon>
        <taxon>Mucilaginibacter</taxon>
    </lineage>
</organism>
<proteinExistence type="predicted"/>
<gene>
    <name evidence="1" type="ORF">JN11_04614</name>
</gene>
<dbReference type="Proteomes" id="UP000317010">
    <property type="component" value="Unassembled WGS sequence"/>
</dbReference>
<accession>A0A562TMS2</accession>
<dbReference type="AlphaFoldDB" id="A0A562TMS2"/>
<evidence type="ECO:0000313" key="1">
    <source>
        <dbReference type="EMBL" id="TWI94832.1"/>
    </source>
</evidence>